<dbReference type="EMBL" id="CP034235">
    <property type="protein sequence ID" value="QGQ94327.1"/>
    <property type="molecule type" value="Genomic_DNA"/>
</dbReference>
<organism evidence="1 2">
    <name type="scientific">Paenibacillus psychroresistens</name>
    <dbReference type="NCBI Taxonomy" id="1778678"/>
    <lineage>
        <taxon>Bacteria</taxon>
        <taxon>Bacillati</taxon>
        <taxon>Bacillota</taxon>
        <taxon>Bacilli</taxon>
        <taxon>Bacillales</taxon>
        <taxon>Paenibacillaceae</taxon>
        <taxon>Paenibacillus</taxon>
    </lineage>
</organism>
<dbReference type="AlphaFoldDB" id="A0A6B8REH4"/>
<dbReference type="InterPro" id="IPR036514">
    <property type="entry name" value="SGNH_hydro_sf"/>
</dbReference>
<keyword evidence="2" id="KW-1185">Reference proteome</keyword>
<evidence type="ECO:0000313" key="2">
    <source>
        <dbReference type="Proteomes" id="UP000426246"/>
    </source>
</evidence>
<dbReference type="SUPFAM" id="SSF52266">
    <property type="entry name" value="SGNH hydrolase"/>
    <property type="match status" value="1"/>
</dbReference>
<gene>
    <name evidence="1" type="ORF">EHS13_05105</name>
</gene>
<evidence type="ECO:0000313" key="1">
    <source>
        <dbReference type="EMBL" id="QGQ94327.1"/>
    </source>
</evidence>
<dbReference type="RefSeq" id="WP_155699328.1">
    <property type="nucleotide sequence ID" value="NZ_CP034235.1"/>
</dbReference>
<accession>A0A6B8REH4</accession>
<keyword evidence="1" id="KW-0378">Hydrolase</keyword>
<dbReference type="Proteomes" id="UP000426246">
    <property type="component" value="Chromosome"/>
</dbReference>
<dbReference type="Gene3D" id="3.40.50.1110">
    <property type="entry name" value="SGNH hydrolase"/>
    <property type="match status" value="1"/>
</dbReference>
<protein>
    <submittedName>
        <fullName evidence="1">SGNH/GDSL hydrolase family protein</fullName>
    </submittedName>
</protein>
<proteinExistence type="predicted"/>
<dbReference type="KEGG" id="ppsc:EHS13_05105"/>
<dbReference type="GO" id="GO:0016787">
    <property type="term" value="F:hydrolase activity"/>
    <property type="evidence" value="ECO:0007669"/>
    <property type="project" value="UniProtKB-KW"/>
</dbReference>
<reference evidence="2" key="1">
    <citation type="submission" date="2018-11" db="EMBL/GenBank/DDBJ databases">
        <title>Complete genome sequence of Paenibacillus sp. ML311-T8.</title>
        <authorList>
            <person name="Nam Y.-D."/>
            <person name="Kang J."/>
            <person name="Chung W.-H."/>
            <person name="Park Y.S."/>
        </authorList>
    </citation>
    <scope>NUCLEOTIDE SEQUENCE [LARGE SCALE GENOMIC DNA]</scope>
    <source>
        <strain evidence="2">ML311-T8</strain>
    </source>
</reference>
<sequence>MEQDGQRFKPNLLILMIGINDSTTGVEMLPDFRSNLETIINTDIILWRMYCSNSLA</sequence>
<name>A0A6B8REH4_9BACL</name>